<dbReference type="InterPro" id="IPR003838">
    <property type="entry name" value="ABC3_permease_C"/>
</dbReference>
<name>A0A5J6GH09_STRKN</name>
<evidence type="ECO:0000256" key="2">
    <source>
        <dbReference type="ARBA" id="ARBA00022475"/>
    </source>
</evidence>
<feature type="transmembrane region" description="Helical" evidence="8">
    <location>
        <begin position="377"/>
        <end position="399"/>
    </location>
</feature>
<feature type="compositionally biased region" description="Gly residues" evidence="7">
    <location>
        <begin position="478"/>
        <end position="501"/>
    </location>
</feature>
<comment type="similarity">
    <text evidence="6">Belongs to the ABC-4 integral membrane protein family.</text>
</comment>
<evidence type="ECO:0000256" key="4">
    <source>
        <dbReference type="ARBA" id="ARBA00022989"/>
    </source>
</evidence>
<evidence type="ECO:0000259" key="9">
    <source>
        <dbReference type="Pfam" id="PF02687"/>
    </source>
</evidence>
<dbReference type="EMBL" id="CP023699">
    <property type="protein sequence ID" value="QEU94317.1"/>
    <property type="molecule type" value="Genomic_DNA"/>
</dbReference>
<evidence type="ECO:0000256" key="6">
    <source>
        <dbReference type="ARBA" id="ARBA00038076"/>
    </source>
</evidence>
<keyword evidence="4 8" id="KW-1133">Transmembrane helix</keyword>
<evidence type="ECO:0000313" key="10">
    <source>
        <dbReference type="EMBL" id="QEU94317.1"/>
    </source>
</evidence>
<feature type="transmembrane region" description="Helical" evidence="8">
    <location>
        <begin position="867"/>
        <end position="892"/>
    </location>
</feature>
<feature type="region of interest" description="Disordered" evidence="7">
    <location>
        <begin position="475"/>
        <end position="501"/>
    </location>
</feature>
<comment type="subcellular location">
    <subcellularLocation>
        <location evidence="1">Cell membrane</location>
        <topology evidence="1">Multi-pass membrane protein</topology>
    </subcellularLocation>
</comment>
<dbReference type="InterPro" id="IPR050250">
    <property type="entry name" value="Macrolide_Exporter_MacB"/>
</dbReference>
<dbReference type="OrthoDB" id="3846564at2"/>
<reference evidence="10 11" key="1">
    <citation type="submission" date="2017-09" db="EMBL/GenBank/DDBJ databases">
        <authorList>
            <person name="Lee N."/>
            <person name="Cho B.-K."/>
        </authorList>
    </citation>
    <scope>NUCLEOTIDE SEQUENCE [LARGE SCALE GENOMIC DNA]</scope>
    <source>
        <strain evidence="10 11">ATCC 12853</strain>
    </source>
</reference>
<evidence type="ECO:0000256" key="8">
    <source>
        <dbReference type="SAM" id="Phobius"/>
    </source>
</evidence>
<evidence type="ECO:0000256" key="5">
    <source>
        <dbReference type="ARBA" id="ARBA00023136"/>
    </source>
</evidence>
<dbReference type="RefSeq" id="WP_055546092.1">
    <property type="nucleotide sequence ID" value="NZ_CP023699.1"/>
</dbReference>
<feature type="domain" description="ABC3 transporter permease C-terminal" evidence="9">
    <location>
        <begin position="827"/>
        <end position="947"/>
    </location>
</feature>
<keyword evidence="11" id="KW-1185">Reference proteome</keyword>
<keyword evidence="2" id="KW-1003">Cell membrane</keyword>
<organism evidence="10 11">
    <name type="scientific">Streptomyces kanamyceticus</name>
    <dbReference type="NCBI Taxonomy" id="1967"/>
    <lineage>
        <taxon>Bacteria</taxon>
        <taxon>Bacillati</taxon>
        <taxon>Actinomycetota</taxon>
        <taxon>Actinomycetes</taxon>
        <taxon>Kitasatosporales</taxon>
        <taxon>Streptomycetaceae</taxon>
        <taxon>Streptomyces</taxon>
    </lineage>
</organism>
<keyword evidence="3 8" id="KW-0812">Transmembrane</keyword>
<sequence length="964" mass="98948">MPVPAVAPWVRTRLRAAPGAAVALAALVAVTAFLAALFPRAVETYENDALRTAVADAGAARTGIELTAPAPGLEADRRDREEALNPGPLGERYAKTLKAVPAPIRVDRDQSTYGARTVRSPSGLDRWLPRLDALPPQFTLAAQAGLDRHARVREGRLPRGEGVTSNSRRVEAAVTADTARVMKLRVGTSVHLPTTYGPRVTVRITGIVEPVRPSGGYWAYDSVIAAPVTELAPGPAPQQRRWHAGLLLAPEAGGFLPAVDQSPQRYWRVAPASGDLTARDMSALKARIASLESGPLLTRLRGFTDRSAQVSSDLDDVLNEHAGLRDAVTPVVAVAAYGVGGVAAVVLLMTCALSAARRQDELALLRSRGGSVRGIAGRLLAETSVVAVPAAGLGLLAAVLAVPHARVGPSLWAAAAVGALACVVLPVRAAVAHRRPRAHAGRDDVLTARPSRRRTVAELVLLVLAVGAVVTLRRRGTGDGGSPASGSGGAGSGAGSSSGTGSGSTVGSADWLVSAAPVLIGCIAALVLVRLYPLPLRLLARPFARRRGPLGFLSMASAGRASAAHVLPLLGLLLALTTAAFGGSVLAGVHDARDRTALLTVGADARVERTGKPLPASLAAELRKASGVREVSAVHIDWTLTLPDGSAVPLVAVEPETYARLTAATGLGRVTKMDLTAARPADSAPLPAVASPDVARRLGTATHSFRTPSGDFTAKVGPIRTTTPALPTHGSFLLIDRAGLPKAKDTALLATGDGITRKGIAAARAAAEADADAQAGADEAETNTDAEARAEAEAGVVKVQVRADARAALTSSPLQSGAENVYAAAVAAAAGYAALAVLLSLLQSAPRRRMLLGRLRTMGLSARQGRGLLALEALPQALLAAVGGVLAGWAAIGLLAEGLDLRRIALAAHGGLTGLGEVTLRADPWSLLLPAAGIVVLVAGVAFAQAWWTTRRTAAVDLRTGDNR</sequence>
<protein>
    <submittedName>
        <fullName evidence="10">ABC transporter permease</fullName>
    </submittedName>
</protein>
<dbReference type="Pfam" id="PF02687">
    <property type="entry name" value="FtsX"/>
    <property type="match status" value="1"/>
</dbReference>
<evidence type="ECO:0000256" key="1">
    <source>
        <dbReference type="ARBA" id="ARBA00004651"/>
    </source>
</evidence>
<keyword evidence="5 8" id="KW-0472">Membrane</keyword>
<evidence type="ECO:0000256" key="7">
    <source>
        <dbReference type="SAM" id="MobiDB-lite"/>
    </source>
</evidence>
<dbReference type="GO" id="GO:0022857">
    <property type="term" value="F:transmembrane transporter activity"/>
    <property type="evidence" value="ECO:0007669"/>
    <property type="project" value="TreeGrafter"/>
</dbReference>
<dbReference type="GO" id="GO:0005886">
    <property type="term" value="C:plasma membrane"/>
    <property type="evidence" value="ECO:0007669"/>
    <property type="project" value="UniProtKB-SubCell"/>
</dbReference>
<feature type="transmembrane region" description="Helical" evidence="8">
    <location>
        <begin position="456"/>
        <end position="473"/>
    </location>
</feature>
<feature type="transmembrane region" description="Helical" evidence="8">
    <location>
        <begin position="927"/>
        <end position="948"/>
    </location>
</feature>
<gene>
    <name evidence="10" type="ORF">CP970_28495</name>
</gene>
<feature type="transmembrane region" description="Helical" evidence="8">
    <location>
        <begin position="334"/>
        <end position="356"/>
    </location>
</feature>
<dbReference type="KEGG" id="ska:CP970_28495"/>
<dbReference type="PANTHER" id="PTHR30572:SF4">
    <property type="entry name" value="ABC TRANSPORTER PERMEASE YTRF"/>
    <property type="match status" value="1"/>
</dbReference>
<dbReference type="PANTHER" id="PTHR30572">
    <property type="entry name" value="MEMBRANE COMPONENT OF TRANSPORTER-RELATED"/>
    <property type="match status" value="1"/>
</dbReference>
<feature type="transmembrane region" description="Helical" evidence="8">
    <location>
        <begin position="821"/>
        <end position="846"/>
    </location>
</feature>
<feature type="transmembrane region" description="Helical" evidence="8">
    <location>
        <begin position="411"/>
        <end position="431"/>
    </location>
</feature>
<proteinExistence type="inferred from homology"/>
<evidence type="ECO:0000256" key="3">
    <source>
        <dbReference type="ARBA" id="ARBA00022692"/>
    </source>
</evidence>
<accession>A0A5J6GH09</accession>
<dbReference type="Proteomes" id="UP000325529">
    <property type="component" value="Chromosome"/>
</dbReference>
<dbReference type="AlphaFoldDB" id="A0A5J6GH09"/>
<feature type="transmembrane region" description="Helical" evidence="8">
    <location>
        <begin position="511"/>
        <end position="529"/>
    </location>
</feature>
<evidence type="ECO:0000313" key="11">
    <source>
        <dbReference type="Proteomes" id="UP000325529"/>
    </source>
</evidence>